<dbReference type="Proteomes" id="UP001431209">
    <property type="component" value="Unassembled WGS sequence"/>
</dbReference>
<dbReference type="InterPro" id="IPR000408">
    <property type="entry name" value="Reg_chr_condens"/>
</dbReference>
<dbReference type="Pfam" id="PF13540">
    <property type="entry name" value="RCC1_2"/>
    <property type="match status" value="1"/>
</dbReference>
<feature type="repeat" description="RCC1" evidence="2">
    <location>
        <begin position="197"/>
        <end position="251"/>
    </location>
</feature>
<dbReference type="InterPro" id="IPR051625">
    <property type="entry name" value="Signaling_Regulatory_Domain"/>
</dbReference>
<dbReference type="SUPFAM" id="SSF50985">
    <property type="entry name" value="RCC1/BLIP-II"/>
    <property type="match status" value="1"/>
</dbReference>
<feature type="repeat" description="RCC1" evidence="2">
    <location>
        <begin position="140"/>
        <end position="196"/>
    </location>
</feature>
<evidence type="ECO:0000313" key="5">
    <source>
        <dbReference type="Proteomes" id="UP001431209"/>
    </source>
</evidence>
<dbReference type="PANTHER" id="PTHR22872">
    <property type="entry name" value="BTK-BINDING PROTEIN-RELATED"/>
    <property type="match status" value="1"/>
</dbReference>
<evidence type="ECO:0000256" key="1">
    <source>
        <dbReference type="ARBA" id="ARBA00022737"/>
    </source>
</evidence>
<dbReference type="Gene3D" id="2.130.10.30">
    <property type="entry name" value="Regulator of chromosome condensation 1/beta-lactamase-inhibitor protein II"/>
    <property type="match status" value="1"/>
</dbReference>
<name>A0AAW2ZBX1_9EUKA</name>
<feature type="region of interest" description="Disordered" evidence="3">
    <location>
        <begin position="33"/>
        <end position="54"/>
    </location>
</feature>
<evidence type="ECO:0000256" key="2">
    <source>
        <dbReference type="PROSITE-ProRule" id="PRU00235"/>
    </source>
</evidence>
<dbReference type="PROSITE" id="PS00626">
    <property type="entry name" value="RCC1_2"/>
    <property type="match status" value="1"/>
</dbReference>
<gene>
    <name evidence="4" type="ORF">AKO1_001092</name>
</gene>
<evidence type="ECO:0000313" key="4">
    <source>
        <dbReference type="EMBL" id="KAL0487263.1"/>
    </source>
</evidence>
<organism evidence="4 5">
    <name type="scientific">Acrasis kona</name>
    <dbReference type="NCBI Taxonomy" id="1008807"/>
    <lineage>
        <taxon>Eukaryota</taxon>
        <taxon>Discoba</taxon>
        <taxon>Heterolobosea</taxon>
        <taxon>Tetramitia</taxon>
        <taxon>Eutetramitia</taxon>
        <taxon>Acrasidae</taxon>
        <taxon>Acrasis</taxon>
    </lineage>
</organism>
<dbReference type="InterPro" id="IPR009091">
    <property type="entry name" value="RCC1/BLIP-II"/>
</dbReference>
<keyword evidence="1" id="KW-0677">Repeat</keyword>
<evidence type="ECO:0000256" key="3">
    <source>
        <dbReference type="SAM" id="MobiDB-lite"/>
    </source>
</evidence>
<accession>A0AAW2ZBX1</accession>
<dbReference type="AlphaFoldDB" id="A0AAW2ZBX1"/>
<keyword evidence="5" id="KW-1185">Reference proteome</keyword>
<dbReference type="EMBL" id="JAOPGA020001328">
    <property type="protein sequence ID" value="KAL0487263.1"/>
    <property type="molecule type" value="Genomic_DNA"/>
</dbReference>
<dbReference type="PROSITE" id="PS50012">
    <property type="entry name" value="RCC1_3"/>
    <property type="match status" value="2"/>
</dbReference>
<comment type="caution">
    <text evidence="4">The sequence shown here is derived from an EMBL/GenBank/DDBJ whole genome shotgun (WGS) entry which is preliminary data.</text>
</comment>
<protein>
    <submittedName>
        <fullName evidence="4">Alpha-tubulin suppressor ATS1 and related RCC1 domain-containing protein</fullName>
    </submittedName>
</protein>
<proteinExistence type="predicted"/>
<reference evidence="4 5" key="1">
    <citation type="submission" date="2024-03" db="EMBL/GenBank/DDBJ databases">
        <title>The Acrasis kona genome and developmental transcriptomes reveal deep origins of eukaryotic multicellular pathways.</title>
        <authorList>
            <person name="Sheikh S."/>
            <person name="Fu C.-J."/>
            <person name="Brown M.W."/>
            <person name="Baldauf S.L."/>
        </authorList>
    </citation>
    <scope>NUCLEOTIDE SEQUENCE [LARGE SCALE GENOMIC DNA]</scope>
    <source>
        <strain evidence="4 5">ATCC MYA-3509</strain>
    </source>
</reference>
<feature type="compositionally biased region" description="Low complexity" evidence="3">
    <location>
        <begin position="39"/>
        <end position="54"/>
    </location>
</feature>
<sequence>MSIYVLGSNKNGQLALKADIENAPTITALVEKGDSPANLGTPGSSYSTPPLLSPSSPIQKPPYVLPLKFMESNINKVACEDRRVWVCGNNHFDQLGLDGFYSSIDEADCFELKELELLRNEKVVDVITRGLFTMFLTSDGNVWGCGHNEVFQLGLGHTQKVQHPINISLENADGLGSKQVKQVECGYEHTFFLTTDNEVWVCGANECGQLGLPKSVSEAHTPVKIDFFSENNLVVKEIACGGHHSVFILGMQHRSFTGN</sequence>